<dbReference type="Pfam" id="PF00293">
    <property type="entry name" value="NUDIX"/>
    <property type="match status" value="1"/>
</dbReference>
<keyword evidence="7" id="KW-1185">Reference proteome</keyword>
<dbReference type="Gene3D" id="3.90.79.10">
    <property type="entry name" value="Nucleoside Triphosphate Pyrophosphohydrolase"/>
    <property type="match status" value="1"/>
</dbReference>
<sequence>MMSSEKEWFKTINEIQAIAQNGLAYCKNEFDQERYLRLRELAAQLAAPASEKAPDIAHLFSFETGYATPKLDVRAFVVKNHKILLVQEKSDGLWTLPGGWVDVNESPSESVTRETREETGFHVKVIRLMALWDKLKHDHPPQWPHAYKCFFHCDIESGEVRPDKEIAQVDFFAIETLPPLSIHRVTEKQLQRLYETINQREALFD</sequence>
<dbReference type="GO" id="GO:0016787">
    <property type="term" value="F:hydrolase activity"/>
    <property type="evidence" value="ECO:0007669"/>
    <property type="project" value="UniProtKB-KW"/>
</dbReference>
<dbReference type="PRINTS" id="PR00502">
    <property type="entry name" value="NUDIXFAMILY"/>
</dbReference>
<evidence type="ECO:0000313" key="9">
    <source>
        <dbReference type="Proteomes" id="UP000306421"/>
    </source>
</evidence>
<dbReference type="Proteomes" id="UP000270757">
    <property type="component" value="Unassembled WGS sequence"/>
</dbReference>
<reference evidence="6 9" key="2">
    <citation type="submission" date="2018-04" db="EMBL/GenBank/DDBJ databases">
        <title>Whole genome sequence comparison of clinical and drinking water Legionella pneumophila isolates.</title>
        <authorList>
            <person name="Garner E."/>
        </authorList>
    </citation>
    <scope>NUCLEOTIDE SEQUENCE [LARGE SCALE GENOMIC DNA]</scope>
    <source>
        <strain evidence="6 9">WH02</strain>
    </source>
</reference>
<evidence type="ECO:0000313" key="4">
    <source>
        <dbReference type="EMBL" id="PUT49153.1"/>
    </source>
</evidence>
<protein>
    <submittedName>
        <fullName evidence="5">NUDIX domain-containing protein</fullName>
    </submittedName>
    <submittedName>
        <fullName evidence="4">NUDIX hydrolase</fullName>
    </submittedName>
</protein>
<dbReference type="EMBL" id="QCXM01000001">
    <property type="protein sequence ID" value="PUT49153.1"/>
    <property type="molecule type" value="Genomic_DNA"/>
</dbReference>
<dbReference type="PANTHER" id="PTHR43046:SF16">
    <property type="entry name" value="ADP-RIBOSE PYROPHOSPHATASE YJHB-RELATED"/>
    <property type="match status" value="1"/>
</dbReference>
<dbReference type="Gene3D" id="6.10.250.1120">
    <property type="match status" value="1"/>
</dbReference>
<organism evidence="5 8">
    <name type="scientific">Legionella taurinensis</name>
    <dbReference type="NCBI Taxonomy" id="70611"/>
    <lineage>
        <taxon>Bacteria</taxon>
        <taxon>Pseudomonadati</taxon>
        <taxon>Pseudomonadota</taxon>
        <taxon>Gammaproteobacteria</taxon>
        <taxon>Legionellales</taxon>
        <taxon>Legionellaceae</taxon>
        <taxon>Legionella</taxon>
    </lineage>
</organism>
<dbReference type="EMBL" id="QZWB01000001">
    <property type="protein sequence ID" value="RJT49481.1"/>
    <property type="molecule type" value="Genomic_DNA"/>
</dbReference>
<comment type="cofactor">
    <cofactor evidence="1">
        <name>Mg(2+)</name>
        <dbReference type="ChEBI" id="CHEBI:18420"/>
    </cofactor>
</comment>
<keyword evidence="2 4" id="KW-0378">Hydrolase</keyword>
<dbReference type="CDD" id="cd04672">
    <property type="entry name" value="NUDIX_CDP-Chase_like"/>
    <property type="match status" value="1"/>
</dbReference>
<comment type="caution">
    <text evidence="5">The sequence shown here is derived from an EMBL/GenBank/DDBJ whole genome shotgun (WGS) entry which is preliminary data.</text>
</comment>
<dbReference type="InterPro" id="IPR000086">
    <property type="entry name" value="NUDIX_hydrolase_dom"/>
</dbReference>
<evidence type="ECO:0000256" key="1">
    <source>
        <dbReference type="ARBA" id="ARBA00001946"/>
    </source>
</evidence>
<feature type="domain" description="Nudix hydrolase" evidence="3">
    <location>
        <begin position="68"/>
        <end position="195"/>
    </location>
</feature>
<dbReference type="OrthoDB" id="9804442at2"/>
<reference evidence="4 7" key="1">
    <citation type="submission" date="2018-04" db="EMBL/GenBank/DDBJ databases">
        <title>Whole genome sequence comparison of clinical and drinking water Legionella pneumophila isolates associated with the Flint Water Crisis.</title>
        <authorList>
            <person name="Garner E."/>
            <person name="Brown C."/>
            <person name="Schwake O."/>
            <person name="Coil D."/>
            <person name="Jospin G."/>
            <person name="Eisen J."/>
            <person name="Edwards M."/>
            <person name="Pruden A."/>
        </authorList>
    </citation>
    <scope>NUCLEOTIDE SEQUENCE [LARGE SCALE GENOMIC DNA]</scope>
    <source>
        <strain evidence="4 7">Genessee03</strain>
    </source>
</reference>
<evidence type="ECO:0000259" key="3">
    <source>
        <dbReference type="PROSITE" id="PS51462"/>
    </source>
</evidence>
<evidence type="ECO:0000313" key="8">
    <source>
        <dbReference type="Proteomes" id="UP000270757"/>
    </source>
</evidence>
<dbReference type="InterPro" id="IPR059176">
    <property type="entry name" value="UDP-X_N"/>
</dbReference>
<evidence type="ECO:0000256" key="2">
    <source>
        <dbReference type="ARBA" id="ARBA00022801"/>
    </source>
</evidence>
<accession>A0A3A5LCY2</accession>
<evidence type="ECO:0000313" key="5">
    <source>
        <dbReference type="EMBL" id="RJT49481.1"/>
    </source>
</evidence>
<dbReference type="Proteomes" id="UP000306421">
    <property type="component" value="Unassembled WGS sequence"/>
</dbReference>
<evidence type="ECO:0000313" key="6">
    <source>
        <dbReference type="EMBL" id="TID46520.1"/>
    </source>
</evidence>
<evidence type="ECO:0000313" key="7">
    <source>
        <dbReference type="Proteomes" id="UP000251035"/>
    </source>
</evidence>
<dbReference type="InterPro" id="IPR020476">
    <property type="entry name" value="Nudix_hydrolase"/>
</dbReference>
<dbReference type="EMBL" id="QFGG01000001">
    <property type="protein sequence ID" value="TID46520.1"/>
    <property type="molecule type" value="Genomic_DNA"/>
</dbReference>
<proteinExistence type="predicted"/>
<dbReference type="PANTHER" id="PTHR43046">
    <property type="entry name" value="GDP-MANNOSE MANNOSYL HYDROLASE"/>
    <property type="match status" value="1"/>
</dbReference>
<reference evidence="5 8" key="3">
    <citation type="submission" date="2018-09" db="EMBL/GenBank/DDBJ databases">
        <title>Draft genome sequences of Legionella taurinensis isolated from water samples.</title>
        <authorList>
            <person name="Chakeri A."/>
            <person name="Allerberger F."/>
            <person name="Kundi M."/>
            <person name="Ruppitsch W."/>
            <person name="Schmid D."/>
        </authorList>
    </citation>
    <scope>NUCLEOTIDE SEQUENCE [LARGE SCALE GENOMIC DNA]</scope>
    <source>
        <strain evidence="5 8">4570-18-6</strain>
    </source>
</reference>
<dbReference type="Proteomes" id="UP000251035">
    <property type="component" value="Unassembled WGS sequence"/>
</dbReference>
<dbReference type="SUPFAM" id="SSF55811">
    <property type="entry name" value="Nudix"/>
    <property type="match status" value="1"/>
</dbReference>
<gene>
    <name evidence="5" type="ORF">D6J04_02185</name>
    <name evidence="4" type="ORF">DB745_00155</name>
    <name evidence="6" type="ORF">DIZ81_00155</name>
</gene>
<dbReference type="Pfam" id="PF12535">
    <property type="entry name" value="Nudix_N"/>
    <property type="match status" value="1"/>
</dbReference>
<dbReference type="InterPro" id="IPR015797">
    <property type="entry name" value="NUDIX_hydrolase-like_dom_sf"/>
</dbReference>
<dbReference type="AlphaFoldDB" id="A0A3A5LCY2"/>
<name>A0A3A5LCY2_9GAMM</name>
<dbReference type="PROSITE" id="PS51462">
    <property type="entry name" value="NUDIX"/>
    <property type="match status" value="1"/>
</dbReference>